<proteinExistence type="predicted"/>
<reference evidence="2" key="2">
    <citation type="submission" date="2023-06" db="EMBL/GenBank/DDBJ databases">
        <authorList>
            <person name="Ma L."/>
            <person name="Liu K.-W."/>
            <person name="Li Z."/>
            <person name="Hsiao Y.-Y."/>
            <person name="Qi Y."/>
            <person name="Fu T."/>
            <person name="Tang G."/>
            <person name="Zhang D."/>
            <person name="Sun W.-H."/>
            <person name="Liu D.-K."/>
            <person name="Li Y."/>
            <person name="Chen G.-Z."/>
            <person name="Liu X.-D."/>
            <person name="Liao X.-Y."/>
            <person name="Jiang Y.-T."/>
            <person name="Yu X."/>
            <person name="Hao Y."/>
            <person name="Huang J."/>
            <person name="Zhao X.-W."/>
            <person name="Ke S."/>
            <person name="Chen Y.-Y."/>
            <person name="Wu W.-L."/>
            <person name="Hsu J.-L."/>
            <person name="Lin Y.-F."/>
            <person name="Huang M.-D."/>
            <person name="Li C.-Y."/>
            <person name="Huang L."/>
            <person name="Wang Z.-W."/>
            <person name="Zhao X."/>
            <person name="Zhong W.-Y."/>
            <person name="Peng D.-H."/>
            <person name="Ahmad S."/>
            <person name="Lan S."/>
            <person name="Zhang J.-S."/>
            <person name="Tsai W.-C."/>
            <person name="Van De Peer Y."/>
            <person name="Liu Z.-J."/>
        </authorList>
    </citation>
    <scope>NUCLEOTIDE SEQUENCE</scope>
    <source>
        <strain evidence="2">SCP</strain>
        <tissue evidence="2">Leaves</tissue>
    </source>
</reference>
<feature type="region of interest" description="Disordered" evidence="1">
    <location>
        <begin position="11"/>
        <end position="43"/>
    </location>
</feature>
<sequence length="137" mass="15093">MCLGFIERKKNRRRDPPTLPPASTSSIDAAPSPTLASTSSTNVNGPHLDESHQCFLCCWLELMLSYQIVDSMIWLGIRDMITIRDAKEVADHPIHVNHTVGHIPIQCEIAMCKFSGSKCISICTILCTVLLTGQLQG</sequence>
<comment type="caution">
    <text evidence="2">The sequence shown here is derived from an EMBL/GenBank/DDBJ whole genome shotgun (WGS) entry which is preliminary data.</text>
</comment>
<dbReference type="Proteomes" id="UP001179952">
    <property type="component" value="Unassembled WGS sequence"/>
</dbReference>
<protein>
    <submittedName>
        <fullName evidence="2">Uncharacterized protein</fullName>
    </submittedName>
</protein>
<keyword evidence="3" id="KW-1185">Reference proteome</keyword>
<evidence type="ECO:0000313" key="2">
    <source>
        <dbReference type="EMBL" id="KAK1262143.1"/>
    </source>
</evidence>
<accession>A0AAV9ADD9</accession>
<name>A0AAV9ADD9_ACOGR</name>
<dbReference type="EMBL" id="JAUJYN010000010">
    <property type="protein sequence ID" value="KAK1262143.1"/>
    <property type="molecule type" value="Genomic_DNA"/>
</dbReference>
<feature type="compositionally biased region" description="Low complexity" evidence="1">
    <location>
        <begin position="29"/>
        <end position="41"/>
    </location>
</feature>
<gene>
    <name evidence="2" type="ORF">QJS04_geneDACA018401</name>
</gene>
<organism evidence="2 3">
    <name type="scientific">Acorus gramineus</name>
    <name type="common">Dwarf sweet flag</name>
    <dbReference type="NCBI Taxonomy" id="55184"/>
    <lineage>
        <taxon>Eukaryota</taxon>
        <taxon>Viridiplantae</taxon>
        <taxon>Streptophyta</taxon>
        <taxon>Embryophyta</taxon>
        <taxon>Tracheophyta</taxon>
        <taxon>Spermatophyta</taxon>
        <taxon>Magnoliopsida</taxon>
        <taxon>Liliopsida</taxon>
        <taxon>Acoraceae</taxon>
        <taxon>Acorus</taxon>
    </lineage>
</organism>
<evidence type="ECO:0000313" key="3">
    <source>
        <dbReference type="Proteomes" id="UP001179952"/>
    </source>
</evidence>
<evidence type="ECO:0000256" key="1">
    <source>
        <dbReference type="SAM" id="MobiDB-lite"/>
    </source>
</evidence>
<reference evidence="2" key="1">
    <citation type="journal article" date="2023" name="Nat. Commun.">
        <title>Diploid and tetraploid genomes of Acorus and the evolution of monocots.</title>
        <authorList>
            <person name="Ma L."/>
            <person name="Liu K.W."/>
            <person name="Li Z."/>
            <person name="Hsiao Y.Y."/>
            <person name="Qi Y."/>
            <person name="Fu T."/>
            <person name="Tang G.D."/>
            <person name="Zhang D."/>
            <person name="Sun W.H."/>
            <person name="Liu D.K."/>
            <person name="Li Y."/>
            <person name="Chen G.Z."/>
            <person name="Liu X.D."/>
            <person name="Liao X.Y."/>
            <person name="Jiang Y.T."/>
            <person name="Yu X."/>
            <person name="Hao Y."/>
            <person name="Huang J."/>
            <person name="Zhao X.W."/>
            <person name="Ke S."/>
            <person name="Chen Y.Y."/>
            <person name="Wu W.L."/>
            <person name="Hsu J.L."/>
            <person name="Lin Y.F."/>
            <person name="Huang M.D."/>
            <person name="Li C.Y."/>
            <person name="Huang L."/>
            <person name="Wang Z.W."/>
            <person name="Zhao X."/>
            <person name="Zhong W.Y."/>
            <person name="Peng D.H."/>
            <person name="Ahmad S."/>
            <person name="Lan S."/>
            <person name="Zhang J.S."/>
            <person name="Tsai W.C."/>
            <person name="Van de Peer Y."/>
            <person name="Liu Z.J."/>
        </authorList>
    </citation>
    <scope>NUCLEOTIDE SEQUENCE</scope>
    <source>
        <strain evidence="2">SCP</strain>
    </source>
</reference>
<dbReference type="AlphaFoldDB" id="A0AAV9ADD9"/>